<dbReference type="Pfam" id="PF10536">
    <property type="entry name" value="PMD"/>
    <property type="match status" value="1"/>
</dbReference>
<dbReference type="InterPro" id="IPR019557">
    <property type="entry name" value="AminoTfrase-like_pln_mobile"/>
</dbReference>
<proteinExistence type="predicted"/>
<dbReference type="GO" id="GO:0010073">
    <property type="term" value="P:meristem maintenance"/>
    <property type="evidence" value="ECO:0007669"/>
    <property type="project" value="InterPro"/>
</dbReference>
<dbReference type="InterPro" id="IPR044824">
    <property type="entry name" value="MAIN-like"/>
</dbReference>
<protein>
    <recommendedName>
        <fullName evidence="3">Aminotransferase-like plant mobile domain-containing protein</fullName>
    </recommendedName>
</protein>
<feature type="compositionally biased region" description="Basic and acidic residues" evidence="2">
    <location>
        <begin position="581"/>
        <end position="593"/>
    </location>
</feature>
<feature type="compositionally biased region" description="Low complexity" evidence="2">
    <location>
        <begin position="594"/>
        <end position="607"/>
    </location>
</feature>
<accession>A0A843U5I9</accession>
<feature type="coiled-coil region" evidence="1">
    <location>
        <begin position="471"/>
        <end position="560"/>
    </location>
</feature>
<dbReference type="EMBL" id="NMUH01000415">
    <property type="protein sequence ID" value="MQL78725.1"/>
    <property type="molecule type" value="Genomic_DNA"/>
</dbReference>
<dbReference type="PANTHER" id="PTHR46033">
    <property type="entry name" value="PROTEIN MAIN-LIKE 2"/>
    <property type="match status" value="1"/>
</dbReference>
<evidence type="ECO:0000259" key="3">
    <source>
        <dbReference type="Pfam" id="PF10536"/>
    </source>
</evidence>
<dbReference type="AlphaFoldDB" id="A0A843U5I9"/>
<feature type="region of interest" description="Disordered" evidence="2">
    <location>
        <begin position="822"/>
        <end position="889"/>
    </location>
</feature>
<keyword evidence="1" id="KW-0175">Coiled coil</keyword>
<organism evidence="4 5">
    <name type="scientific">Colocasia esculenta</name>
    <name type="common">Wild taro</name>
    <name type="synonym">Arum esculentum</name>
    <dbReference type="NCBI Taxonomy" id="4460"/>
    <lineage>
        <taxon>Eukaryota</taxon>
        <taxon>Viridiplantae</taxon>
        <taxon>Streptophyta</taxon>
        <taxon>Embryophyta</taxon>
        <taxon>Tracheophyta</taxon>
        <taxon>Spermatophyta</taxon>
        <taxon>Magnoliopsida</taxon>
        <taxon>Liliopsida</taxon>
        <taxon>Araceae</taxon>
        <taxon>Aroideae</taxon>
        <taxon>Colocasieae</taxon>
        <taxon>Colocasia</taxon>
    </lineage>
</organism>
<evidence type="ECO:0000313" key="4">
    <source>
        <dbReference type="EMBL" id="MQL78725.1"/>
    </source>
</evidence>
<sequence length="918" mass="102322">MRPRTMCPLVVTAYRGLPAFQRERVREMGFGSILEIEPFFVDPPLIQVIRDRWDRVSRSFLFPWGHKVPSLEDVARITGLRVDGEAVTGVTYADYTDLTQQLLGLEPFGQEDHERRMVGRVALLQSLGLAGARQKADELLPAFVEWATGFARATYGQDVEDTVRADQDLRRFLVFFFGKMLFTTKGDDIHCHFLELLDDLTRVGRYAWGAALLAHTFADLSTGMGRETTVGAFAPFLQVWSYYYFPLGRATEVDPTAVPLARRWLPLVSTATYAFQLDVLRRHVRDFPALLVVWEPYADYGDVDQPWVASGQGLFRRDIWVHCLNEIEPLCLRLASRTLGLHQRWIDEAEPRGIGRKTRGKAKTVDWRTRFPEQFSDWHRGGQVVTSDATDSTAYLQRYQEEYSLRDFMRPKRDGRDMLIGQLEGQLAATTVQLAEARAALETLRTAQGAAVQAGASGASLSRGPAVAAEVSSLQEQLAVAAARAERAERDLAIRSEELESALAHETLTVAELTEQRSQPAPTELPRDVAELRALLALEQRDLEHQQGQWERERERLSQQAVEARAGQLAAERLLKASEERYRRGRERAREQGRASAYSESVLASSSQYERNVQDAVGAQRSTRSRAPMGPPPPPTIDADLGEAESNQREPATPAEGEEHRIQVEGNFPVFDLNAEKIAGIDHVHGCAHRGKDVSQEVLVTRNMNKDKLGEQLGVGRSVFLVWLELGISSAVFGKAVKEVSTKGKAKSRPWVLGKAVKEVSTEGKAKSRPWVLGKAVKEVSTEGKAGSRPWVLGKAVKEVSTKGKAKSRPWVLGKAVNVPSVEGSTKKSASRPGYDKPLTGMQSEARKEVSSTKMAGSSITNQPQEPPFFSRGEKEREATDKHLNGKWKVEAAKRETRTICGWWKEEHNSKSGWAEGP</sequence>
<comment type="caution">
    <text evidence="4">The sequence shown here is derived from an EMBL/GenBank/DDBJ whole genome shotgun (WGS) entry which is preliminary data.</text>
</comment>
<dbReference type="Proteomes" id="UP000652761">
    <property type="component" value="Unassembled WGS sequence"/>
</dbReference>
<evidence type="ECO:0000256" key="1">
    <source>
        <dbReference type="SAM" id="Coils"/>
    </source>
</evidence>
<gene>
    <name evidence="4" type="ORF">Taro_011160</name>
</gene>
<feature type="domain" description="Aminotransferase-like plant mobile" evidence="3">
    <location>
        <begin position="30"/>
        <end position="400"/>
    </location>
</feature>
<name>A0A843U5I9_COLES</name>
<keyword evidence="5" id="KW-1185">Reference proteome</keyword>
<evidence type="ECO:0000256" key="2">
    <source>
        <dbReference type="SAM" id="MobiDB-lite"/>
    </source>
</evidence>
<reference evidence="4" key="1">
    <citation type="submission" date="2017-07" db="EMBL/GenBank/DDBJ databases">
        <title>Taro Niue Genome Assembly and Annotation.</title>
        <authorList>
            <person name="Atibalentja N."/>
            <person name="Keating K."/>
            <person name="Fields C.J."/>
        </authorList>
    </citation>
    <scope>NUCLEOTIDE SEQUENCE</scope>
    <source>
        <strain evidence="4">Niue_2</strain>
        <tissue evidence="4">Leaf</tissue>
    </source>
</reference>
<feature type="compositionally biased region" description="Basic and acidic residues" evidence="2">
    <location>
        <begin position="872"/>
        <end position="889"/>
    </location>
</feature>
<evidence type="ECO:0000313" key="5">
    <source>
        <dbReference type="Proteomes" id="UP000652761"/>
    </source>
</evidence>
<feature type="compositionally biased region" description="Polar residues" evidence="2">
    <location>
        <begin position="852"/>
        <end position="864"/>
    </location>
</feature>
<dbReference type="PANTHER" id="PTHR46033:SF8">
    <property type="entry name" value="PROTEIN MAINTENANCE OF MERISTEMS-LIKE"/>
    <property type="match status" value="1"/>
</dbReference>
<feature type="region of interest" description="Disordered" evidence="2">
    <location>
        <begin position="581"/>
        <end position="661"/>
    </location>
</feature>